<sequence>MLIDSDSPSPPLRPTFQSRNISTLCSSLSQLESVFPIVLSSYAPYSFSVISDTCSCSLLTIYTSSLP</sequence>
<proteinExistence type="predicted"/>
<protein>
    <submittedName>
        <fullName evidence="1">Uncharacterized protein</fullName>
    </submittedName>
</protein>
<dbReference type="EMBL" id="KV417664">
    <property type="protein sequence ID" value="KZP11351.1"/>
    <property type="molecule type" value="Genomic_DNA"/>
</dbReference>
<accession>A0A166A8L0</accession>
<evidence type="ECO:0000313" key="1">
    <source>
        <dbReference type="EMBL" id="KZP11351.1"/>
    </source>
</evidence>
<gene>
    <name evidence="1" type="ORF">FIBSPDRAFT_871508</name>
</gene>
<keyword evidence="2" id="KW-1185">Reference proteome</keyword>
<dbReference type="Proteomes" id="UP000076532">
    <property type="component" value="Unassembled WGS sequence"/>
</dbReference>
<evidence type="ECO:0000313" key="2">
    <source>
        <dbReference type="Proteomes" id="UP000076532"/>
    </source>
</evidence>
<name>A0A166A8L0_9AGAM</name>
<feature type="non-terminal residue" evidence="1">
    <location>
        <position position="67"/>
    </location>
</feature>
<organism evidence="1 2">
    <name type="scientific">Athelia psychrophila</name>
    <dbReference type="NCBI Taxonomy" id="1759441"/>
    <lineage>
        <taxon>Eukaryota</taxon>
        <taxon>Fungi</taxon>
        <taxon>Dikarya</taxon>
        <taxon>Basidiomycota</taxon>
        <taxon>Agaricomycotina</taxon>
        <taxon>Agaricomycetes</taxon>
        <taxon>Agaricomycetidae</taxon>
        <taxon>Atheliales</taxon>
        <taxon>Atheliaceae</taxon>
        <taxon>Athelia</taxon>
    </lineage>
</organism>
<dbReference type="AlphaFoldDB" id="A0A166A8L0"/>
<reference evidence="1 2" key="1">
    <citation type="journal article" date="2016" name="Mol. Biol. Evol.">
        <title>Comparative Genomics of Early-Diverging Mushroom-Forming Fungi Provides Insights into the Origins of Lignocellulose Decay Capabilities.</title>
        <authorList>
            <person name="Nagy L.G."/>
            <person name="Riley R."/>
            <person name="Tritt A."/>
            <person name="Adam C."/>
            <person name="Daum C."/>
            <person name="Floudas D."/>
            <person name="Sun H."/>
            <person name="Yadav J.S."/>
            <person name="Pangilinan J."/>
            <person name="Larsson K.H."/>
            <person name="Matsuura K."/>
            <person name="Barry K."/>
            <person name="Labutti K."/>
            <person name="Kuo R."/>
            <person name="Ohm R.A."/>
            <person name="Bhattacharya S.S."/>
            <person name="Shirouzu T."/>
            <person name="Yoshinaga Y."/>
            <person name="Martin F.M."/>
            <person name="Grigoriev I.V."/>
            <person name="Hibbett D.S."/>
        </authorList>
    </citation>
    <scope>NUCLEOTIDE SEQUENCE [LARGE SCALE GENOMIC DNA]</scope>
    <source>
        <strain evidence="1 2">CBS 109695</strain>
    </source>
</reference>